<sequence>MNVGLVFDTSALLAHVRPERLSAGELIGEVAENGDLVGVPVLAVLDALAQLKQDDRARLERLVGGDSHTIAVLPLTADDVLEVHRVASLIAGGWGAAQAVVTANRREVLLATTMPADLGIGVVIHADDVDVLS</sequence>
<accession>A0A8J3NJQ7</accession>
<gene>
    <name evidence="1" type="ORF">Cba03nite_36070</name>
</gene>
<dbReference type="Proteomes" id="UP000601223">
    <property type="component" value="Unassembled WGS sequence"/>
</dbReference>
<evidence type="ECO:0000313" key="1">
    <source>
        <dbReference type="EMBL" id="GIF82258.1"/>
    </source>
</evidence>
<dbReference type="AlphaFoldDB" id="A0A8J3NJQ7"/>
<name>A0A8J3NJQ7_9ACTN</name>
<evidence type="ECO:0008006" key="3">
    <source>
        <dbReference type="Google" id="ProtNLM"/>
    </source>
</evidence>
<keyword evidence="2" id="KW-1185">Reference proteome</keyword>
<proteinExistence type="predicted"/>
<comment type="caution">
    <text evidence="1">The sequence shown here is derived from an EMBL/GenBank/DDBJ whole genome shotgun (WGS) entry which is preliminary data.</text>
</comment>
<organism evidence="1 2">
    <name type="scientific">Catellatospora bangladeshensis</name>
    <dbReference type="NCBI Taxonomy" id="310355"/>
    <lineage>
        <taxon>Bacteria</taxon>
        <taxon>Bacillati</taxon>
        <taxon>Actinomycetota</taxon>
        <taxon>Actinomycetes</taxon>
        <taxon>Micromonosporales</taxon>
        <taxon>Micromonosporaceae</taxon>
        <taxon>Catellatospora</taxon>
    </lineage>
</organism>
<reference evidence="1 2" key="1">
    <citation type="submission" date="2021-01" db="EMBL/GenBank/DDBJ databases">
        <title>Whole genome shotgun sequence of Catellatospora bangladeshensis NBRC 107357.</title>
        <authorList>
            <person name="Komaki H."/>
            <person name="Tamura T."/>
        </authorList>
    </citation>
    <scope>NUCLEOTIDE SEQUENCE [LARGE SCALE GENOMIC DNA]</scope>
    <source>
        <strain evidence="1 2">NBRC 107357</strain>
    </source>
</reference>
<evidence type="ECO:0000313" key="2">
    <source>
        <dbReference type="Proteomes" id="UP000601223"/>
    </source>
</evidence>
<dbReference type="RefSeq" id="WP_203747169.1">
    <property type="nucleotide sequence ID" value="NZ_BONF01000019.1"/>
</dbReference>
<protein>
    <recommendedName>
        <fullName evidence="3">PIN domain-containing protein</fullName>
    </recommendedName>
</protein>
<dbReference type="EMBL" id="BONF01000019">
    <property type="protein sequence ID" value="GIF82258.1"/>
    <property type="molecule type" value="Genomic_DNA"/>
</dbReference>